<feature type="domain" description="4Fe-4S ferredoxin-type" evidence="6">
    <location>
        <begin position="83"/>
        <end position="114"/>
    </location>
</feature>
<feature type="domain" description="4Fe-4S ferredoxin-type" evidence="6">
    <location>
        <begin position="115"/>
        <end position="144"/>
    </location>
</feature>
<dbReference type="Proteomes" id="UP000425960">
    <property type="component" value="Chromosome"/>
</dbReference>
<feature type="signal peptide" evidence="5">
    <location>
        <begin position="1"/>
        <end position="29"/>
    </location>
</feature>
<keyword evidence="1" id="KW-0004">4Fe-4S</keyword>
<dbReference type="Gene3D" id="3.30.70.20">
    <property type="match status" value="2"/>
</dbReference>
<keyword evidence="3" id="KW-0408">Iron</keyword>
<evidence type="ECO:0000313" key="8">
    <source>
        <dbReference type="Proteomes" id="UP000425960"/>
    </source>
</evidence>
<reference evidence="7 8" key="1">
    <citation type="submission" date="2019-11" db="EMBL/GenBank/DDBJ databases">
        <title>Comparative genomics of hydrocarbon-degrading Desulfosarcina strains.</title>
        <authorList>
            <person name="Watanabe M."/>
            <person name="Kojima H."/>
            <person name="Fukui M."/>
        </authorList>
    </citation>
    <scope>NUCLEOTIDE SEQUENCE [LARGE SCALE GENOMIC DNA]</scope>
    <source>
        <strain evidence="7 8">28bB2T</strain>
    </source>
</reference>
<accession>A0A5K7ZQF5</accession>
<dbReference type="InterPro" id="IPR050954">
    <property type="entry name" value="ET_IronSulfur_Cluster-Binding"/>
</dbReference>
<dbReference type="InterPro" id="IPR017896">
    <property type="entry name" value="4Fe4S_Fe-S-bd"/>
</dbReference>
<feature type="chain" id="PRO_5024349917" evidence="5">
    <location>
        <begin position="30"/>
        <end position="220"/>
    </location>
</feature>
<proteinExistence type="predicted"/>
<organism evidence="7 8">
    <name type="scientific">Desulfosarcina ovata subsp. sediminis</name>
    <dbReference type="NCBI Taxonomy" id="885957"/>
    <lineage>
        <taxon>Bacteria</taxon>
        <taxon>Pseudomonadati</taxon>
        <taxon>Thermodesulfobacteriota</taxon>
        <taxon>Desulfobacteria</taxon>
        <taxon>Desulfobacterales</taxon>
        <taxon>Desulfosarcinaceae</taxon>
        <taxon>Desulfosarcina</taxon>
    </lineage>
</organism>
<keyword evidence="4" id="KW-0411">Iron-sulfur</keyword>
<dbReference type="PANTHER" id="PTHR43177">
    <property type="entry name" value="PROTEIN NRFC"/>
    <property type="match status" value="1"/>
</dbReference>
<dbReference type="EMBL" id="AP021876">
    <property type="protein sequence ID" value="BBO82519.1"/>
    <property type="molecule type" value="Genomic_DNA"/>
</dbReference>
<name>A0A5K7ZQF5_9BACT</name>
<dbReference type="GO" id="GO:0046872">
    <property type="term" value="F:metal ion binding"/>
    <property type="evidence" value="ECO:0007669"/>
    <property type="project" value="UniProtKB-KW"/>
</dbReference>
<evidence type="ECO:0000256" key="3">
    <source>
        <dbReference type="ARBA" id="ARBA00023004"/>
    </source>
</evidence>
<dbReference type="PROSITE" id="PS51379">
    <property type="entry name" value="4FE4S_FER_2"/>
    <property type="match status" value="3"/>
</dbReference>
<dbReference type="CDD" id="cd10551">
    <property type="entry name" value="PsrB"/>
    <property type="match status" value="1"/>
</dbReference>
<dbReference type="AlphaFoldDB" id="A0A5K7ZQF5"/>
<evidence type="ECO:0000313" key="7">
    <source>
        <dbReference type="EMBL" id="BBO82519.1"/>
    </source>
</evidence>
<keyword evidence="2" id="KW-0479">Metal-binding</keyword>
<evidence type="ECO:0000256" key="5">
    <source>
        <dbReference type="SAM" id="SignalP"/>
    </source>
</evidence>
<dbReference type="KEGG" id="dov:DSCO28_30850"/>
<evidence type="ECO:0000259" key="6">
    <source>
        <dbReference type="PROSITE" id="PS51379"/>
    </source>
</evidence>
<dbReference type="PANTHER" id="PTHR43177:SF3">
    <property type="entry name" value="PROTEIN NRFC HOMOLOG"/>
    <property type="match status" value="1"/>
</dbReference>
<feature type="domain" description="4Fe-4S ferredoxin-type" evidence="6">
    <location>
        <begin position="38"/>
        <end position="67"/>
    </location>
</feature>
<evidence type="ECO:0000256" key="2">
    <source>
        <dbReference type="ARBA" id="ARBA00022723"/>
    </source>
</evidence>
<keyword evidence="5" id="KW-0732">Signal</keyword>
<dbReference type="RefSeq" id="WP_155322968.1">
    <property type="nucleotide sequence ID" value="NZ_AP021876.1"/>
</dbReference>
<dbReference type="Pfam" id="PF13247">
    <property type="entry name" value="Fer4_11"/>
    <property type="match status" value="1"/>
</dbReference>
<protein>
    <submittedName>
        <fullName evidence="7">Tetrathionate reductase subunit B</fullName>
    </submittedName>
</protein>
<evidence type="ECO:0000256" key="1">
    <source>
        <dbReference type="ARBA" id="ARBA00022485"/>
    </source>
</evidence>
<gene>
    <name evidence="7" type="primary">ttrB</name>
    <name evidence="7" type="ORF">DSCO28_30850</name>
</gene>
<dbReference type="GO" id="GO:0051539">
    <property type="term" value="F:4 iron, 4 sulfur cluster binding"/>
    <property type="evidence" value="ECO:0007669"/>
    <property type="project" value="UniProtKB-KW"/>
</dbReference>
<sequence length="220" mass="23756">METRRQFIKNGLILCLGSGGILASQTVHAFPETGPARWGMIIDMTRCTGCQSCMVACKLQNRTVPGEFNTRIDEHEVGDGAHARIAFSASLCVHCSDAPCVEACGTGAAFIHPSGLVLTDWNRCDGNGACIDACPYGARFHDSRFGGRVDKCDLCIDRLDQGLAPACVENCSPGARIFGRFDRPEGEFARYLDIINPKRPATGRNTAVLFHGMAKEEQAS</sequence>
<evidence type="ECO:0000256" key="4">
    <source>
        <dbReference type="ARBA" id="ARBA00023014"/>
    </source>
</evidence>
<dbReference type="SUPFAM" id="SSF54862">
    <property type="entry name" value="4Fe-4S ferredoxins"/>
    <property type="match status" value="1"/>
</dbReference>